<keyword evidence="2" id="KW-0812">Transmembrane</keyword>
<keyword evidence="2" id="KW-0472">Membrane</keyword>
<sequence length="260" mass="27617">MRVVLKSFSGTQKSAILRHPDILISIFYDNVMSEHTKTTSSAAPRLIGGSQSSQSHVSILKDLDPTSRASHAPSRRPGLLIPMLALAAITGGVVASFAAGHFSFGSRWTDSLATVSPIVVQPMSPIADVKHADEMTGDRPLVLPGSSTNNTAAVIVETPQPQTEPLSQTVATQDGEIVPSKHSVAEPVSAIAKLPPENATAQIKPRANRKPTRADKRRATKSVRQSSVSRRASSKAEVVQKAAVERDVDIITAIVKDVGR</sequence>
<accession>A0A557RWB8</accession>
<name>A0A557RWB8_9RHOO</name>
<dbReference type="AlphaFoldDB" id="A0A557RWB8"/>
<feature type="compositionally biased region" description="Basic residues" evidence="1">
    <location>
        <begin position="206"/>
        <end position="221"/>
    </location>
</feature>
<feature type="transmembrane region" description="Helical" evidence="2">
    <location>
        <begin position="78"/>
        <end position="99"/>
    </location>
</feature>
<proteinExistence type="predicted"/>
<feature type="compositionally biased region" description="Low complexity" evidence="1">
    <location>
        <begin position="222"/>
        <end position="231"/>
    </location>
</feature>
<feature type="region of interest" description="Disordered" evidence="1">
    <location>
        <begin position="203"/>
        <end position="235"/>
    </location>
</feature>
<evidence type="ECO:0000256" key="1">
    <source>
        <dbReference type="SAM" id="MobiDB-lite"/>
    </source>
</evidence>
<dbReference type="Proteomes" id="UP000318349">
    <property type="component" value="Unassembled WGS sequence"/>
</dbReference>
<evidence type="ECO:0000313" key="3">
    <source>
        <dbReference type="EMBL" id="TVO77559.1"/>
    </source>
</evidence>
<keyword evidence="2" id="KW-1133">Transmembrane helix</keyword>
<dbReference type="EMBL" id="VMNI01000007">
    <property type="protein sequence ID" value="TVO77559.1"/>
    <property type="molecule type" value="Genomic_DNA"/>
</dbReference>
<evidence type="ECO:0000256" key="2">
    <source>
        <dbReference type="SAM" id="Phobius"/>
    </source>
</evidence>
<protein>
    <submittedName>
        <fullName evidence="3">Uncharacterized protein</fullName>
    </submittedName>
</protein>
<organism evidence="3 4">
    <name type="scientific">Denitromonas halophila</name>
    <dbReference type="NCBI Taxonomy" id="1629404"/>
    <lineage>
        <taxon>Bacteria</taxon>
        <taxon>Pseudomonadati</taxon>
        <taxon>Pseudomonadota</taxon>
        <taxon>Betaproteobacteria</taxon>
        <taxon>Rhodocyclales</taxon>
        <taxon>Zoogloeaceae</taxon>
        <taxon>Denitromonas</taxon>
    </lineage>
</organism>
<reference evidence="3 4" key="1">
    <citation type="submission" date="2019-07" db="EMBL/GenBank/DDBJ databases">
        <title>The pathways for chlorine oxyanion respiration interact through the shared metabolite chlorate.</title>
        <authorList>
            <person name="Barnum T.P."/>
            <person name="Cheng Y."/>
            <person name="Hill K.A."/>
            <person name="Lucas L.N."/>
            <person name="Carlson H.K."/>
            <person name="Coates J.D."/>
        </authorList>
    </citation>
    <scope>NUCLEOTIDE SEQUENCE [LARGE SCALE GENOMIC DNA]</scope>
    <source>
        <strain evidence="3 4">SFB-1</strain>
    </source>
</reference>
<gene>
    <name evidence="3" type="ORF">FHP89_09695</name>
</gene>
<comment type="caution">
    <text evidence="3">The sequence shown here is derived from an EMBL/GenBank/DDBJ whole genome shotgun (WGS) entry which is preliminary data.</text>
</comment>
<evidence type="ECO:0000313" key="4">
    <source>
        <dbReference type="Proteomes" id="UP000318349"/>
    </source>
</evidence>